<evidence type="ECO:0000313" key="10">
    <source>
        <dbReference type="Proteomes" id="UP000199092"/>
    </source>
</evidence>
<dbReference type="InterPro" id="IPR001362">
    <property type="entry name" value="Glyco_hydro_32"/>
</dbReference>
<dbReference type="InterPro" id="IPR013148">
    <property type="entry name" value="Glyco_hydro_32_N"/>
</dbReference>
<dbReference type="InterPro" id="IPR013189">
    <property type="entry name" value="Glyco_hydro_32_C"/>
</dbReference>
<evidence type="ECO:0000259" key="7">
    <source>
        <dbReference type="Pfam" id="PF00251"/>
    </source>
</evidence>
<proteinExistence type="inferred from homology"/>
<gene>
    <name evidence="9" type="ORF">SAMN04488543_3379</name>
</gene>
<dbReference type="STRING" id="546871.SAMN04488543_3379"/>
<dbReference type="RefSeq" id="WP_091414269.1">
    <property type="nucleotide sequence ID" value="NZ_LT629749.1"/>
</dbReference>
<dbReference type="CDD" id="cd08996">
    <property type="entry name" value="GH32_FFase"/>
    <property type="match status" value="1"/>
</dbReference>
<keyword evidence="4 5" id="KW-0326">Glycosidase</keyword>
<dbReference type="OrthoDB" id="9776657at2"/>
<dbReference type="AlphaFoldDB" id="A0A1H1YNT1"/>
<feature type="domain" description="Glycosyl hydrolase family 32 N-terminal" evidence="7">
    <location>
        <begin position="20"/>
        <end position="319"/>
    </location>
</feature>
<evidence type="ECO:0000313" key="9">
    <source>
        <dbReference type="EMBL" id="SDT23115.1"/>
    </source>
</evidence>
<dbReference type="Pfam" id="PF00251">
    <property type="entry name" value="Glyco_hydro_32N"/>
    <property type="match status" value="1"/>
</dbReference>
<dbReference type="InterPro" id="IPR023296">
    <property type="entry name" value="Glyco_hydro_beta-prop_sf"/>
</dbReference>
<feature type="compositionally biased region" description="Basic and acidic residues" evidence="6">
    <location>
        <begin position="1"/>
        <end position="10"/>
    </location>
</feature>
<evidence type="ECO:0000256" key="2">
    <source>
        <dbReference type="ARBA" id="ARBA00012758"/>
    </source>
</evidence>
<sequence>MPDPADRARVGTDPTFPRLHGRPRRGWLNDPNGLAHVDGTWHVFFQHNPAAPVHDAIAWGHVSSPDLLHWTEEPLALVPRPGRPDAAGCWSGCVVDDGGVPTAVYTAVTAEASDGQVLLATSDRTLRHWQQAATAVVPAPEGPTVTEVRDPFLVTVDGRRYAVQGAGRPTRDGRPQLLHWACDDLQHWEPLGPLLDDDDPVAAAVAPANIWECPSLVALDGRWVLVLSLWRASGDGVGELAGVRSLVGDLEPAGAGLRFVAASGGVLDAGPAFYAPQLLPDGDRVLLWGWAWELDRPPEQVAAAGWAGVLTFPRELTLVGDAVGVRPARELTALRSAVLPAAEPVTAAAFEVLADGPVGLTLADGDREQPVLDAAFGAGGPVRVLVDGSLVEAFAADGRSLTTRAYPTPTSHWRVDGPARVHRLELPGPG</sequence>
<organism evidence="9 10">
    <name type="scientific">Friedmanniella luteola</name>
    <dbReference type="NCBI Taxonomy" id="546871"/>
    <lineage>
        <taxon>Bacteria</taxon>
        <taxon>Bacillati</taxon>
        <taxon>Actinomycetota</taxon>
        <taxon>Actinomycetes</taxon>
        <taxon>Propionibacteriales</taxon>
        <taxon>Nocardioidaceae</taxon>
        <taxon>Friedmanniella</taxon>
    </lineage>
</organism>
<dbReference type="EC" id="3.2.1.26" evidence="2"/>
<reference evidence="9 10" key="1">
    <citation type="submission" date="2016-10" db="EMBL/GenBank/DDBJ databases">
        <authorList>
            <person name="de Groot N.N."/>
        </authorList>
    </citation>
    <scope>NUCLEOTIDE SEQUENCE [LARGE SCALE GENOMIC DNA]</scope>
    <source>
        <strain evidence="9 10">DSM 21741</strain>
    </source>
</reference>
<dbReference type="InterPro" id="IPR051214">
    <property type="entry name" value="GH32_Enzymes"/>
</dbReference>
<dbReference type="GO" id="GO:0005975">
    <property type="term" value="P:carbohydrate metabolic process"/>
    <property type="evidence" value="ECO:0007669"/>
    <property type="project" value="InterPro"/>
</dbReference>
<evidence type="ECO:0000256" key="1">
    <source>
        <dbReference type="ARBA" id="ARBA00009902"/>
    </source>
</evidence>
<dbReference type="InterPro" id="IPR013320">
    <property type="entry name" value="ConA-like_dom_sf"/>
</dbReference>
<dbReference type="Proteomes" id="UP000199092">
    <property type="component" value="Chromosome I"/>
</dbReference>
<dbReference type="Gene3D" id="2.115.10.20">
    <property type="entry name" value="Glycosyl hydrolase domain, family 43"/>
    <property type="match status" value="1"/>
</dbReference>
<evidence type="ECO:0000256" key="5">
    <source>
        <dbReference type="RuleBase" id="RU362110"/>
    </source>
</evidence>
<dbReference type="InterPro" id="IPR018053">
    <property type="entry name" value="Glyco_hydro_32_AS"/>
</dbReference>
<dbReference type="PANTHER" id="PTHR43101:SF1">
    <property type="entry name" value="BETA-FRUCTOSIDASE"/>
    <property type="match status" value="1"/>
</dbReference>
<dbReference type="Pfam" id="PF08244">
    <property type="entry name" value="Glyco_hydro_32C"/>
    <property type="match status" value="1"/>
</dbReference>
<feature type="region of interest" description="Disordered" evidence="6">
    <location>
        <begin position="1"/>
        <end position="24"/>
    </location>
</feature>
<keyword evidence="10" id="KW-1185">Reference proteome</keyword>
<accession>A0A1H1YNT1</accession>
<evidence type="ECO:0000256" key="6">
    <source>
        <dbReference type="SAM" id="MobiDB-lite"/>
    </source>
</evidence>
<dbReference type="SUPFAM" id="SSF49899">
    <property type="entry name" value="Concanavalin A-like lectins/glucanases"/>
    <property type="match status" value="1"/>
</dbReference>
<dbReference type="PANTHER" id="PTHR43101">
    <property type="entry name" value="BETA-FRUCTOSIDASE"/>
    <property type="match status" value="1"/>
</dbReference>
<keyword evidence="3 5" id="KW-0378">Hydrolase</keyword>
<comment type="similarity">
    <text evidence="1 5">Belongs to the glycosyl hydrolase 32 family.</text>
</comment>
<name>A0A1H1YNT1_9ACTN</name>
<evidence type="ECO:0000256" key="3">
    <source>
        <dbReference type="ARBA" id="ARBA00022801"/>
    </source>
</evidence>
<protein>
    <recommendedName>
        <fullName evidence="2">beta-fructofuranosidase</fullName>
        <ecNumber evidence="2">3.2.1.26</ecNumber>
    </recommendedName>
</protein>
<dbReference type="SUPFAM" id="SSF75005">
    <property type="entry name" value="Arabinanase/levansucrase/invertase"/>
    <property type="match status" value="1"/>
</dbReference>
<dbReference type="SMART" id="SM00640">
    <property type="entry name" value="Glyco_32"/>
    <property type="match status" value="1"/>
</dbReference>
<dbReference type="EMBL" id="LT629749">
    <property type="protein sequence ID" value="SDT23115.1"/>
    <property type="molecule type" value="Genomic_DNA"/>
</dbReference>
<dbReference type="PROSITE" id="PS00609">
    <property type="entry name" value="GLYCOSYL_HYDROL_F32"/>
    <property type="match status" value="1"/>
</dbReference>
<evidence type="ECO:0000259" key="8">
    <source>
        <dbReference type="Pfam" id="PF08244"/>
    </source>
</evidence>
<evidence type="ECO:0000256" key="4">
    <source>
        <dbReference type="ARBA" id="ARBA00023295"/>
    </source>
</evidence>
<feature type="domain" description="Glycosyl hydrolase family 32 C-terminal" evidence="8">
    <location>
        <begin position="382"/>
        <end position="411"/>
    </location>
</feature>
<dbReference type="GO" id="GO:0004564">
    <property type="term" value="F:beta-fructofuranosidase activity"/>
    <property type="evidence" value="ECO:0007669"/>
    <property type="project" value="UniProtKB-EC"/>
</dbReference>
<dbReference type="Gene3D" id="2.60.120.560">
    <property type="entry name" value="Exo-inulinase, domain 1"/>
    <property type="match status" value="1"/>
</dbReference>